<keyword evidence="17" id="KW-1185">Reference proteome</keyword>
<feature type="region of interest" description="Disordered" evidence="14">
    <location>
        <begin position="333"/>
        <end position="446"/>
    </location>
</feature>
<keyword evidence="10" id="KW-0460">Magnesium</keyword>
<feature type="binding site" evidence="13">
    <location>
        <position position="44"/>
    </location>
    <ligand>
        <name>ATP</name>
        <dbReference type="ChEBI" id="CHEBI:30616"/>
    </ligand>
</feature>
<feature type="compositionally biased region" description="Basic residues" evidence="14">
    <location>
        <begin position="342"/>
        <end position="361"/>
    </location>
</feature>
<feature type="compositionally biased region" description="Basic and acidic residues" evidence="14">
    <location>
        <begin position="422"/>
        <end position="437"/>
    </location>
</feature>
<dbReference type="InterPro" id="IPR008271">
    <property type="entry name" value="Ser/Thr_kinase_AS"/>
</dbReference>
<dbReference type="InterPro" id="IPR051131">
    <property type="entry name" value="NEK_Ser/Thr_kinase_NIMA"/>
</dbReference>
<dbReference type="PROSITE" id="PS00107">
    <property type="entry name" value="PROTEIN_KINASE_ATP"/>
    <property type="match status" value="1"/>
</dbReference>
<dbReference type="PROSITE" id="PS00108">
    <property type="entry name" value="PROTEIN_KINASE_ST"/>
    <property type="match status" value="1"/>
</dbReference>
<evidence type="ECO:0000256" key="13">
    <source>
        <dbReference type="PROSITE-ProRule" id="PRU10141"/>
    </source>
</evidence>
<comment type="similarity">
    <text evidence="2">Belongs to the protein kinase superfamily. NEK Ser/Thr protein kinase family. NIMA subfamily.</text>
</comment>
<name>A0A1J4KLD4_9EUKA</name>
<keyword evidence="7 13" id="KW-0547">Nucleotide-binding</keyword>
<feature type="compositionally biased region" description="Polar residues" evidence="14">
    <location>
        <begin position="362"/>
        <end position="388"/>
    </location>
</feature>
<evidence type="ECO:0000256" key="14">
    <source>
        <dbReference type="SAM" id="MobiDB-lite"/>
    </source>
</evidence>
<dbReference type="Gene3D" id="3.30.200.20">
    <property type="entry name" value="Phosphorylase Kinase, domain 1"/>
    <property type="match status" value="1"/>
</dbReference>
<dbReference type="Proteomes" id="UP000179807">
    <property type="component" value="Unassembled WGS sequence"/>
</dbReference>
<keyword evidence="6" id="KW-0479">Metal-binding</keyword>
<dbReference type="FunFam" id="3.30.200.20:FF:000097">
    <property type="entry name" value="Probable serine/threonine-protein kinase nek1"/>
    <property type="match status" value="1"/>
</dbReference>
<evidence type="ECO:0000256" key="9">
    <source>
        <dbReference type="ARBA" id="ARBA00022840"/>
    </source>
</evidence>
<dbReference type="GO" id="GO:0046872">
    <property type="term" value="F:metal ion binding"/>
    <property type="evidence" value="ECO:0007669"/>
    <property type="project" value="UniProtKB-KW"/>
</dbReference>
<evidence type="ECO:0000256" key="3">
    <source>
        <dbReference type="ARBA" id="ARBA00012513"/>
    </source>
</evidence>
<dbReference type="CDD" id="cd08215">
    <property type="entry name" value="STKc_Nek"/>
    <property type="match status" value="1"/>
</dbReference>
<keyword evidence="8" id="KW-0418">Kinase</keyword>
<evidence type="ECO:0000313" key="17">
    <source>
        <dbReference type="Proteomes" id="UP000179807"/>
    </source>
</evidence>
<comment type="cofactor">
    <cofactor evidence="1">
        <name>Mg(2+)</name>
        <dbReference type="ChEBI" id="CHEBI:18420"/>
    </cofactor>
</comment>
<dbReference type="PANTHER" id="PTHR44899">
    <property type="entry name" value="CAMK FAMILY PROTEIN KINASE"/>
    <property type="match status" value="1"/>
</dbReference>
<dbReference type="Gene3D" id="1.10.510.10">
    <property type="entry name" value="Transferase(Phosphotransferase) domain 1"/>
    <property type="match status" value="1"/>
</dbReference>
<keyword evidence="4" id="KW-0723">Serine/threonine-protein kinase</keyword>
<evidence type="ECO:0000313" key="16">
    <source>
        <dbReference type="EMBL" id="OHT12105.1"/>
    </source>
</evidence>
<dbReference type="SMART" id="SM00220">
    <property type="entry name" value="S_TKc"/>
    <property type="match status" value="1"/>
</dbReference>
<dbReference type="PROSITE" id="PS50011">
    <property type="entry name" value="PROTEIN_KINASE_DOM"/>
    <property type="match status" value="1"/>
</dbReference>
<evidence type="ECO:0000256" key="8">
    <source>
        <dbReference type="ARBA" id="ARBA00022777"/>
    </source>
</evidence>
<evidence type="ECO:0000256" key="6">
    <source>
        <dbReference type="ARBA" id="ARBA00022723"/>
    </source>
</evidence>
<dbReference type="GeneID" id="94826188"/>
<comment type="caution">
    <text evidence="16">The sequence shown here is derived from an EMBL/GenBank/DDBJ whole genome shotgun (WGS) entry which is preliminary data.</text>
</comment>
<evidence type="ECO:0000259" key="15">
    <source>
        <dbReference type="PROSITE" id="PS50011"/>
    </source>
</evidence>
<dbReference type="InterPro" id="IPR017441">
    <property type="entry name" value="Protein_kinase_ATP_BS"/>
</dbReference>
<dbReference type="GO" id="GO:0004674">
    <property type="term" value="F:protein serine/threonine kinase activity"/>
    <property type="evidence" value="ECO:0007669"/>
    <property type="project" value="UniProtKB-KW"/>
</dbReference>
<feature type="domain" description="Protein kinase" evidence="15">
    <location>
        <begin position="15"/>
        <end position="296"/>
    </location>
</feature>
<dbReference type="EMBL" id="MLAK01000571">
    <property type="protein sequence ID" value="OHT12105.1"/>
    <property type="molecule type" value="Genomic_DNA"/>
</dbReference>
<dbReference type="SUPFAM" id="SSF56112">
    <property type="entry name" value="Protein kinase-like (PK-like)"/>
    <property type="match status" value="1"/>
</dbReference>
<dbReference type="GO" id="GO:0005524">
    <property type="term" value="F:ATP binding"/>
    <property type="evidence" value="ECO:0007669"/>
    <property type="project" value="UniProtKB-UniRule"/>
</dbReference>
<dbReference type="VEuPathDB" id="TrichDB:TRFO_03729"/>
<dbReference type="EC" id="2.7.11.1" evidence="3"/>
<dbReference type="Pfam" id="PF00069">
    <property type="entry name" value="Pkinase"/>
    <property type="match status" value="1"/>
</dbReference>
<feature type="compositionally biased region" description="Low complexity" evidence="14">
    <location>
        <begin position="389"/>
        <end position="405"/>
    </location>
</feature>
<protein>
    <recommendedName>
        <fullName evidence="3">non-specific serine/threonine protein kinase</fullName>
        <ecNumber evidence="3">2.7.11.1</ecNumber>
    </recommendedName>
</protein>
<evidence type="ECO:0000256" key="10">
    <source>
        <dbReference type="ARBA" id="ARBA00022842"/>
    </source>
</evidence>
<comment type="catalytic activity">
    <reaction evidence="12">
        <text>L-seryl-[protein] + ATP = O-phospho-L-seryl-[protein] + ADP + H(+)</text>
        <dbReference type="Rhea" id="RHEA:17989"/>
        <dbReference type="Rhea" id="RHEA-COMP:9863"/>
        <dbReference type="Rhea" id="RHEA-COMP:11604"/>
        <dbReference type="ChEBI" id="CHEBI:15378"/>
        <dbReference type="ChEBI" id="CHEBI:29999"/>
        <dbReference type="ChEBI" id="CHEBI:30616"/>
        <dbReference type="ChEBI" id="CHEBI:83421"/>
        <dbReference type="ChEBI" id="CHEBI:456216"/>
        <dbReference type="EC" id="2.7.11.1"/>
    </reaction>
</comment>
<evidence type="ECO:0000256" key="5">
    <source>
        <dbReference type="ARBA" id="ARBA00022679"/>
    </source>
</evidence>
<dbReference type="FunFam" id="1.10.510.10:FF:000172">
    <property type="entry name" value="serine/threonine-protein kinase Nek1 isoform X1"/>
    <property type="match status" value="1"/>
</dbReference>
<comment type="catalytic activity">
    <reaction evidence="11">
        <text>L-threonyl-[protein] + ATP = O-phospho-L-threonyl-[protein] + ADP + H(+)</text>
        <dbReference type="Rhea" id="RHEA:46608"/>
        <dbReference type="Rhea" id="RHEA-COMP:11060"/>
        <dbReference type="Rhea" id="RHEA-COMP:11605"/>
        <dbReference type="ChEBI" id="CHEBI:15378"/>
        <dbReference type="ChEBI" id="CHEBI:30013"/>
        <dbReference type="ChEBI" id="CHEBI:30616"/>
        <dbReference type="ChEBI" id="CHEBI:61977"/>
        <dbReference type="ChEBI" id="CHEBI:456216"/>
        <dbReference type="EC" id="2.7.11.1"/>
    </reaction>
</comment>
<evidence type="ECO:0000256" key="12">
    <source>
        <dbReference type="ARBA" id="ARBA00048679"/>
    </source>
</evidence>
<proteinExistence type="inferred from homology"/>
<evidence type="ECO:0000256" key="1">
    <source>
        <dbReference type="ARBA" id="ARBA00001946"/>
    </source>
</evidence>
<evidence type="ECO:0000256" key="4">
    <source>
        <dbReference type="ARBA" id="ARBA00022527"/>
    </source>
</evidence>
<dbReference type="InterPro" id="IPR000719">
    <property type="entry name" value="Prot_kinase_dom"/>
</dbReference>
<dbReference type="RefSeq" id="XP_068365241.1">
    <property type="nucleotide sequence ID" value="XM_068491484.1"/>
</dbReference>
<evidence type="ECO:0000256" key="2">
    <source>
        <dbReference type="ARBA" id="ARBA00010886"/>
    </source>
</evidence>
<dbReference type="AlphaFoldDB" id="A0A1J4KLD4"/>
<evidence type="ECO:0000256" key="11">
    <source>
        <dbReference type="ARBA" id="ARBA00047899"/>
    </source>
</evidence>
<feature type="compositionally biased region" description="Polar residues" evidence="14">
    <location>
        <begin position="411"/>
        <end position="421"/>
    </location>
</feature>
<dbReference type="InterPro" id="IPR011009">
    <property type="entry name" value="Kinase-like_dom_sf"/>
</dbReference>
<gene>
    <name evidence="16" type="ORF">TRFO_03729</name>
</gene>
<organism evidence="16 17">
    <name type="scientific">Tritrichomonas foetus</name>
    <dbReference type="NCBI Taxonomy" id="1144522"/>
    <lineage>
        <taxon>Eukaryota</taxon>
        <taxon>Metamonada</taxon>
        <taxon>Parabasalia</taxon>
        <taxon>Tritrichomonadida</taxon>
        <taxon>Tritrichomonadidae</taxon>
        <taxon>Tritrichomonas</taxon>
    </lineage>
</organism>
<evidence type="ECO:0000256" key="7">
    <source>
        <dbReference type="ARBA" id="ARBA00022741"/>
    </source>
</evidence>
<dbReference type="OrthoDB" id="248923at2759"/>
<accession>A0A1J4KLD4</accession>
<keyword evidence="9 13" id="KW-0067">ATP-binding</keyword>
<keyword evidence="5" id="KW-0808">Transferase</keyword>
<dbReference type="PANTHER" id="PTHR44899:SF3">
    <property type="entry name" value="SERINE_THREONINE-PROTEIN KINASE NEK1"/>
    <property type="match status" value="1"/>
</dbReference>
<sequence length="586" mass="66148">MSVPENPIHVSSKDYTVIKEIGEGSYGRALLARLNETGQMIVVKEISFKRLSEQERESAHKETTILSSLDHPNIIGYRGSFLENQTFHILMDYADGGDLAQQIASRVAEKKEKEKAEKEKSKNIRNSENFDCHFQEEKILNWFVQICLALKHIHDRKILHRDLKTQNIFLTKNGVIKLGDFGISKILDQTTSFAKTSIGTPFYLSPEICEGKPYNRKSDIWALGCVLYELCCLRKPFDSNCINGLIIQIICKKPPPIPSCYSKNLQNLVDLLLKKNQAQRPTISEILNIKFVHDRIGKLLSNTLRQLEFCHTTFHGVRGGETPLNVMARAAVSPNVQERNSKKAGSKMAVRKSRLPTRQKPKSSTTGRPLSQKKPGTTTDNVSDSTLNSDTSKSSTKGSFKFTPSPKKKSATNSPSKSSTMNDKKEDRSFNDDHENDGGSDDDFEDDLFIEDDFISDDEDLKNLAEVAQDLHANPPQNCENDDDDDGNQMNLTNFTFRGKPLDLKEKENRSKRNEEVRKFITSNLGKSKFDSAYKLVVEESALLSEDQVDSALARILVTEKEMDFYPLIQQLVVAENAEDSSLDYF</sequence>
<reference evidence="16" key="1">
    <citation type="submission" date="2016-10" db="EMBL/GenBank/DDBJ databases">
        <authorList>
            <person name="Benchimol M."/>
            <person name="Almeida L.G."/>
            <person name="Vasconcelos A.T."/>
            <person name="Perreira-Neves A."/>
            <person name="Rosa I.A."/>
            <person name="Tasca T."/>
            <person name="Bogo M.R."/>
            <person name="de Souza W."/>
        </authorList>
    </citation>
    <scope>NUCLEOTIDE SEQUENCE [LARGE SCALE GENOMIC DNA]</scope>
    <source>
        <strain evidence="16">K</strain>
    </source>
</reference>